<organism evidence="2 3">
    <name type="scientific">Providencia alcalifaciens</name>
    <dbReference type="NCBI Taxonomy" id="126385"/>
    <lineage>
        <taxon>Bacteria</taxon>
        <taxon>Pseudomonadati</taxon>
        <taxon>Pseudomonadota</taxon>
        <taxon>Gammaproteobacteria</taxon>
        <taxon>Enterobacterales</taxon>
        <taxon>Morganellaceae</taxon>
        <taxon>Providencia</taxon>
    </lineage>
</organism>
<evidence type="ECO:0000313" key="3">
    <source>
        <dbReference type="Proteomes" id="UP000295055"/>
    </source>
</evidence>
<comment type="caution">
    <text evidence="2">The sequence shown here is derived from an EMBL/GenBank/DDBJ whole genome shotgun (WGS) entry which is preliminary data.</text>
</comment>
<evidence type="ECO:0000313" key="2">
    <source>
        <dbReference type="EMBL" id="TCT34528.1"/>
    </source>
</evidence>
<dbReference type="AlphaFoldDB" id="A0A4R3NIN1"/>
<dbReference type="EMBL" id="SMAS01000005">
    <property type="protein sequence ID" value="TCT34528.1"/>
    <property type="molecule type" value="Genomic_DNA"/>
</dbReference>
<name>A0A4R3NIN1_9GAMM</name>
<reference evidence="2 3" key="1">
    <citation type="submission" date="2019-03" db="EMBL/GenBank/DDBJ databases">
        <title>Genomic analyses of the natural microbiome of Caenorhabditis elegans.</title>
        <authorList>
            <person name="Samuel B."/>
        </authorList>
    </citation>
    <scope>NUCLEOTIDE SEQUENCE [LARGE SCALE GENOMIC DNA]</scope>
    <source>
        <strain evidence="2 3">JUb102</strain>
    </source>
</reference>
<feature type="domain" description="DUF6630" evidence="1">
    <location>
        <begin position="20"/>
        <end position="165"/>
    </location>
</feature>
<evidence type="ECO:0000259" key="1">
    <source>
        <dbReference type="Pfam" id="PF20335"/>
    </source>
</evidence>
<dbReference type="Pfam" id="PF20335">
    <property type="entry name" value="DUF6630"/>
    <property type="match status" value="1"/>
</dbReference>
<dbReference type="RefSeq" id="WP_132496433.1">
    <property type="nucleotide sequence ID" value="NZ_SMAS01000005.1"/>
</dbReference>
<dbReference type="InterPro" id="IPR046582">
    <property type="entry name" value="DUF6630"/>
</dbReference>
<proteinExistence type="predicted"/>
<accession>A0A4R3NIN1</accession>
<sequence length="186" mass="21490">MQGMNPEALDHFNDIMQVVNKLAKLLNPDSIENMETDISSFEEELKEWISEDEEGFVERIEDGEIGYLMADLIVRSNMGNSFWIDWKDSESAVGFLENVVEFEGLDIQLDFVVKDPKNDLRPDQIFVRANQQLQALGYYLLGLTSGNDAYHEILIPSGIFEPFMDIMEHFDVMVELNDEEVDYSEY</sequence>
<protein>
    <recommendedName>
        <fullName evidence="1">DUF6630 domain-containing protein</fullName>
    </recommendedName>
</protein>
<dbReference type="Proteomes" id="UP000295055">
    <property type="component" value="Unassembled WGS sequence"/>
</dbReference>
<dbReference type="OrthoDB" id="6466023at2"/>
<gene>
    <name evidence="2" type="ORF">EC835_105249</name>
</gene>